<organism evidence="1 2">
    <name type="scientific">Glycomyces algeriensis</name>
    <dbReference type="NCBI Taxonomy" id="256037"/>
    <lineage>
        <taxon>Bacteria</taxon>
        <taxon>Bacillati</taxon>
        <taxon>Actinomycetota</taxon>
        <taxon>Actinomycetes</taxon>
        <taxon>Glycomycetales</taxon>
        <taxon>Glycomycetaceae</taxon>
        <taxon>Glycomyces</taxon>
    </lineage>
</organism>
<dbReference type="AlphaFoldDB" id="A0A9W6LGX5"/>
<reference evidence="1" key="1">
    <citation type="submission" date="2022-12" db="EMBL/GenBank/DDBJ databases">
        <title>Reference genome sequencing for broad-spectrum identification of bacterial and archaeal isolates by mass spectrometry.</title>
        <authorList>
            <person name="Sekiguchi Y."/>
            <person name="Tourlousse D.M."/>
        </authorList>
    </citation>
    <scope>NUCLEOTIDE SEQUENCE</scope>
    <source>
        <strain evidence="1">LLR39Z86</strain>
    </source>
</reference>
<dbReference type="RefSeq" id="WP_270114077.1">
    <property type="nucleotide sequence ID" value="NZ_BAAAOL010000006.1"/>
</dbReference>
<evidence type="ECO:0000313" key="2">
    <source>
        <dbReference type="Proteomes" id="UP001144313"/>
    </source>
</evidence>
<comment type="caution">
    <text evidence="1">The sequence shown here is derived from an EMBL/GenBank/DDBJ whole genome shotgun (WGS) entry which is preliminary data.</text>
</comment>
<dbReference type="Proteomes" id="UP001144313">
    <property type="component" value="Unassembled WGS sequence"/>
</dbReference>
<sequence length="450" mass="50942">MANTLEPSEVRTGHLIDPKSGIPFQTCTLRHEPGQGVLLSIPYLNGDPQFAKIENWFSNQDPPKSLIYRDDKGSVTLSGVRWRGHGHFGYTLGRLGADVAIFEYPRQLKNEYKLARVQSRIDGLNEFSRFQSINHVGSFEDGVYKSVVTVKAVEKMVVRHGGFTYIFRAVVPGENRHSVSGSRFSAKSDTVIETNKSRGATMDEHIVAQWPIRALLILAHGSEQYWREHKILDDQFPVWMISGEIKGPMYVPVRFRRTIRDTEQPERLDGDNSFPAFQLQDLGTRGLLRWLKLYDDENFRRAIEPVVEVINGASNFLEPQVLMTVMGLEAMGYFRNPKKASLEAHVKRCVEATRVNWSDIGRKSGIAQAIARVNNDLKHPDRQARPNGLELNLIASLSKTIMRLQMIELLGLPKSQYERISNSMGVIHTKELFRLNGVRITSGGNFVDTP</sequence>
<name>A0A9W6LGX5_9ACTN</name>
<evidence type="ECO:0008006" key="3">
    <source>
        <dbReference type="Google" id="ProtNLM"/>
    </source>
</evidence>
<gene>
    <name evidence="1" type="ORF">GALLR39Z86_25100</name>
</gene>
<evidence type="ECO:0000313" key="1">
    <source>
        <dbReference type="EMBL" id="GLI42660.1"/>
    </source>
</evidence>
<keyword evidence="2" id="KW-1185">Reference proteome</keyword>
<protein>
    <recommendedName>
        <fullName evidence="3">ApeA N-terminal domain-containing protein</fullName>
    </recommendedName>
</protein>
<proteinExistence type="predicted"/>
<accession>A0A9W6LGX5</accession>
<dbReference type="EMBL" id="BSDT01000001">
    <property type="protein sequence ID" value="GLI42660.1"/>
    <property type="molecule type" value="Genomic_DNA"/>
</dbReference>